<dbReference type="PANTHER" id="PTHR22974">
    <property type="entry name" value="MIXED LINEAGE PROTEIN KINASE"/>
    <property type="match status" value="1"/>
</dbReference>
<keyword evidence="4" id="KW-0723">Serine/threonine-protein kinase</keyword>
<keyword evidence="9 14" id="KW-0175">Coiled coil</keyword>
<dbReference type="GO" id="GO:0035556">
    <property type="term" value="P:intracellular signal transduction"/>
    <property type="evidence" value="ECO:0007669"/>
    <property type="project" value="TreeGrafter"/>
</dbReference>
<reference evidence="17 18" key="1">
    <citation type="submission" date="2019-01" db="EMBL/GenBank/DDBJ databases">
        <title>Genome Assembly of Collichthys lucidus.</title>
        <authorList>
            <person name="Cai M."/>
            <person name="Xiao S."/>
        </authorList>
    </citation>
    <scope>NUCLEOTIDE SEQUENCE [LARGE SCALE GENOMIC DNA]</scope>
    <source>
        <strain evidence="17">JT15FE1705JMU</strain>
        <tissue evidence="17">Muscle</tissue>
    </source>
</reference>
<dbReference type="InterPro" id="IPR011009">
    <property type="entry name" value="Kinase-like_dom_sf"/>
</dbReference>
<feature type="region of interest" description="Disordered" evidence="15">
    <location>
        <begin position="1"/>
        <end position="150"/>
    </location>
</feature>
<dbReference type="STRING" id="240159.A0A4U5TZS3"/>
<evidence type="ECO:0000256" key="15">
    <source>
        <dbReference type="SAM" id="MobiDB-lite"/>
    </source>
</evidence>
<protein>
    <recommendedName>
        <fullName evidence="3">non-specific serine/threonine protein kinase</fullName>
        <ecNumber evidence="3">2.7.11.1</ecNumber>
    </recommendedName>
</protein>
<evidence type="ECO:0000259" key="16">
    <source>
        <dbReference type="PROSITE" id="PS50011"/>
    </source>
</evidence>
<feature type="compositionally biased region" description="Basic and acidic residues" evidence="15">
    <location>
        <begin position="1"/>
        <end position="16"/>
    </location>
</feature>
<evidence type="ECO:0000256" key="13">
    <source>
        <dbReference type="PROSITE-ProRule" id="PRU10141"/>
    </source>
</evidence>
<feature type="coiled-coil region" evidence="14">
    <location>
        <begin position="358"/>
        <end position="392"/>
    </location>
</feature>
<evidence type="ECO:0000256" key="12">
    <source>
        <dbReference type="ARBA" id="ARBA00048679"/>
    </source>
</evidence>
<keyword evidence="10" id="KW-0539">Nucleus</keyword>
<evidence type="ECO:0000256" key="4">
    <source>
        <dbReference type="ARBA" id="ARBA00022527"/>
    </source>
</evidence>
<feature type="compositionally biased region" description="Polar residues" evidence="15">
    <location>
        <begin position="43"/>
        <end position="56"/>
    </location>
</feature>
<evidence type="ECO:0000256" key="2">
    <source>
        <dbReference type="ARBA" id="ARBA00004123"/>
    </source>
</evidence>
<dbReference type="GO" id="GO:0007059">
    <property type="term" value="P:chromosome segregation"/>
    <property type="evidence" value="ECO:0007669"/>
    <property type="project" value="TreeGrafter"/>
</dbReference>
<accession>A0A4U5TZS3</accession>
<dbReference type="Proteomes" id="UP000298787">
    <property type="component" value="Chromosome 2"/>
</dbReference>
<evidence type="ECO:0000256" key="3">
    <source>
        <dbReference type="ARBA" id="ARBA00012513"/>
    </source>
</evidence>
<dbReference type="InterPro" id="IPR000719">
    <property type="entry name" value="Prot_kinase_dom"/>
</dbReference>
<evidence type="ECO:0000313" key="17">
    <source>
        <dbReference type="EMBL" id="TKS67224.1"/>
    </source>
</evidence>
<proteinExistence type="predicted"/>
<organism evidence="17 18">
    <name type="scientific">Collichthys lucidus</name>
    <name type="common">Big head croaker</name>
    <name type="synonym">Sciaena lucida</name>
    <dbReference type="NCBI Taxonomy" id="240159"/>
    <lineage>
        <taxon>Eukaryota</taxon>
        <taxon>Metazoa</taxon>
        <taxon>Chordata</taxon>
        <taxon>Craniata</taxon>
        <taxon>Vertebrata</taxon>
        <taxon>Euteleostomi</taxon>
        <taxon>Actinopterygii</taxon>
        <taxon>Neopterygii</taxon>
        <taxon>Teleostei</taxon>
        <taxon>Neoteleostei</taxon>
        <taxon>Acanthomorphata</taxon>
        <taxon>Eupercaria</taxon>
        <taxon>Sciaenidae</taxon>
        <taxon>Collichthys</taxon>
    </lineage>
</organism>
<feature type="binding site" evidence="13">
    <location>
        <position position="436"/>
    </location>
    <ligand>
        <name>ATP</name>
        <dbReference type="ChEBI" id="CHEBI:30616"/>
    </ligand>
</feature>
<dbReference type="SMART" id="SM00220">
    <property type="entry name" value="S_TKc"/>
    <property type="match status" value="1"/>
</dbReference>
<evidence type="ECO:0000256" key="6">
    <source>
        <dbReference type="ARBA" id="ARBA00022741"/>
    </source>
</evidence>
<dbReference type="PANTHER" id="PTHR22974:SF22">
    <property type="entry name" value="SERINE_THREONINE-PROTEIN KINASE TOUSLED-LIKE 1"/>
    <property type="match status" value="1"/>
</dbReference>
<comment type="catalytic activity">
    <reaction evidence="12">
        <text>L-seryl-[protein] + ATP = O-phospho-L-seryl-[protein] + ADP + H(+)</text>
        <dbReference type="Rhea" id="RHEA:17989"/>
        <dbReference type="Rhea" id="RHEA-COMP:9863"/>
        <dbReference type="Rhea" id="RHEA-COMP:11604"/>
        <dbReference type="ChEBI" id="CHEBI:15378"/>
        <dbReference type="ChEBI" id="CHEBI:29999"/>
        <dbReference type="ChEBI" id="CHEBI:30616"/>
        <dbReference type="ChEBI" id="CHEBI:83421"/>
        <dbReference type="ChEBI" id="CHEBI:456216"/>
        <dbReference type="EC" id="2.7.11.1"/>
    </reaction>
</comment>
<dbReference type="GO" id="GO:0005634">
    <property type="term" value="C:nucleus"/>
    <property type="evidence" value="ECO:0007669"/>
    <property type="project" value="UniProtKB-SubCell"/>
</dbReference>
<dbReference type="EC" id="2.7.11.1" evidence="3"/>
<dbReference type="Gene3D" id="1.10.510.10">
    <property type="entry name" value="Transferase(Phosphotransferase) domain 1"/>
    <property type="match status" value="2"/>
</dbReference>
<dbReference type="GO" id="GO:0005524">
    <property type="term" value="F:ATP binding"/>
    <property type="evidence" value="ECO:0007669"/>
    <property type="project" value="UniProtKB-UniRule"/>
</dbReference>
<dbReference type="PROSITE" id="PS00108">
    <property type="entry name" value="PROTEIN_KINASE_ST"/>
    <property type="match status" value="1"/>
</dbReference>
<dbReference type="PROSITE" id="PS50011">
    <property type="entry name" value="PROTEIN_KINASE_DOM"/>
    <property type="match status" value="1"/>
</dbReference>
<evidence type="ECO:0000256" key="11">
    <source>
        <dbReference type="ARBA" id="ARBA00047899"/>
    </source>
</evidence>
<feature type="compositionally biased region" description="Polar residues" evidence="15">
    <location>
        <begin position="122"/>
        <end position="147"/>
    </location>
</feature>
<keyword evidence="5" id="KW-0808">Transferase</keyword>
<dbReference type="InterPro" id="IPR008271">
    <property type="entry name" value="Ser/Thr_kinase_AS"/>
</dbReference>
<feature type="domain" description="Protein kinase" evidence="16">
    <location>
        <begin position="407"/>
        <end position="736"/>
    </location>
</feature>
<evidence type="ECO:0000256" key="14">
    <source>
        <dbReference type="SAM" id="Coils"/>
    </source>
</evidence>
<comment type="catalytic activity">
    <reaction evidence="11">
        <text>L-threonyl-[protein] + ATP = O-phospho-L-threonyl-[protein] + ADP + H(+)</text>
        <dbReference type="Rhea" id="RHEA:46608"/>
        <dbReference type="Rhea" id="RHEA-COMP:11060"/>
        <dbReference type="Rhea" id="RHEA-COMP:11605"/>
        <dbReference type="ChEBI" id="CHEBI:15378"/>
        <dbReference type="ChEBI" id="CHEBI:30013"/>
        <dbReference type="ChEBI" id="CHEBI:30616"/>
        <dbReference type="ChEBI" id="CHEBI:61977"/>
        <dbReference type="ChEBI" id="CHEBI:456216"/>
        <dbReference type="EC" id="2.7.11.1"/>
    </reaction>
</comment>
<evidence type="ECO:0000256" key="1">
    <source>
        <dbReference type="ARBA" id="ARBA00001946"/>
    </source>
</evidence>
<feature type="region of interest" description="Disordered" evidence="15">
    <location>
        <begin position="295"/>
        <end position="332"/>
    </location>
</feature>
<comment type="cofactor">
    <cofactor evidence="1">
        <name>Mg(2+)</name>
        <dbReference type="ChEBI" id="CHEBI:18420"/>
    </cofactor>
</comment>
<dbReference type="Pfam" id="PF00069">
    <property type="entry name" value="Pkinase"/>
    <property type="match status" value="1"/>
</dbReference>
<comment type="subcellular location">
    <subcellularLocation>
        <location evidence="2">Nucleus</location>
    </subcellularLocation>
</comment>
<dbReference type="GO" id="GO:0004674">
    <property type="term" value="F:protein serine/threonine kinase activity"/>
    <property type="evidence" value="ECO:0007669"/>
    <property type="project" value="UniProtKB-KW"/>
</dbReference>
<keyword evidence="8 13" id="KW-0067">ATP-binding</keyword>
<evidence type="ECO:0000256" key="9">
    <source>
        <dbReference type="ARBA" id="ARBA00023054"/>
    </source>
</evidence>
<dbReference type="InterPro" id="IPR017441">
    <property type="entry name" value="Protein_kinase_ATP_BS"/>
</dbReference>
<dbReference type="EMBL" id="CM014079">
    <property type="protein sequence ID" value="TKS67224.1"/>
    <property type="molecule type" value="Genomic_DNA"/>
</dbReference>
<dbReference type="PROSITE" id="PS00107">
    <property type="entry name" value="PROTEIN_KINASE_ATP"/>
    <property type="match status" value="1"/>
</dbReference>
<sequence>MEELHSLDPRRQELLEARFMGGVSGSTGGSTGSTSGGTKGLTNNECSNHSFGSLGSLSDKESETPEKKQSETTRGRKRKPEIQSESSQGKSIVRGPKISDYFDFQGGNGSSPVRGLPPVIRSPQNSHSHSAQGTAVRQNSSSPTSLSFGDHMTHPKQLAVKFVQTDLTVLKLAALESTKNLDLEKKEGRIDDLLRANCDLRRQIDEQQKLLEKYKERLNKCITMSKKLLIEKSTQEKQACREKSMQDRLRLGHFTTVRHGASFTEQWTDGYAFQNLVKQQETINQQREDIERQRKLLAKRKPPSSSNSQAPTTNSEPKQRKTKAVNGAESDPFLKPSLPQLLTLAEYHEQEEIFKLRLGHLKKEEAEIQAELERLERVRNLHIRELKRINNEDSSQFKDHPTLNERYLLLHLLGRGGFSEVYKAFDLIEQRYAAVKIHQLNKNWREEKKENYHKYVGPAEYYNQCFRCCNVQAVLMHFALSVLLCRHVSVEYSSCTFMLCLLIEPHACREYRIHKELDHPRIVKLYDYFSLDTDTFCTVMEYCEGNDLDFYLKQHKLMSEKEARSIVMQIVNALKYLNEIKPPIIHYDLKPGNILLVDGTACGEIKITDFGLSKIMDDDNYGVDGMDLTSQGAGTYWYLPPECFVVGKEPPKISNKVDVWSVGIIFFQCLYGRKPFGHNQSQQDILQENTILKATDVQFPVKPVASNEAKAFIRRCLAYRKEDRIDVHQMGSDPYLLPHIRRSSSSGNLQMNAAGSGLASSSIISY</sequence>
<feature type="compositionally biased region" description="Gly residues" evidence="15">
    <location>
        <begin position="22"/>
        <end position="39"/>
    </location>
</feature>
<evidence type="ECO:0000313" key="18">
    <source>
        <dbReference type="Proteomes" id="UP000298787"/>
    </source>
</evidence>
<keyword evidence="18" id="KW-1185">Reference proteome</keyword>
<gene>
    <name evidence="17" type="ORF">D9C73_001453</name>
</gene>
<dbReference type="AlphaFoldDB" id="A0A4U5TZS3"/>
<evidence type="ECO:0000256" key="10">
    <source>
        <dbReference type="ARBA" id="ARBA00023242"/>
    </source>
</evidence>
<dbReference type="FunFam" id="1.10.510.10:FF:000037">
    <property type="entry name" value="Serine/threonine-protein kinase tousled-like 2"/>
    <property type="match status" value="1"/>
</dbReference>
<evidence type="ECO:0000256" key="8">
    <source>
        <dbReference type="ARBA" id="ARBA00022840"/>
    </source>
</evidence>
<keyword evidence="7 17" id="KW-0418">Kinase</keyword>
<keyword evidence="6 13" id="KW-0547">Nucleotide-binding</keyword>
<evidence type="ECO:0000256" key="7">
    <source>
        <dbReference type="ARBA" id="ARBA00022777"/>
    </source>
</evidence>
<feature type="compositionally biased region" description="Basic and acidic residues" evidence="15">
    <location>
        <begin position="58"/>
        <end position="74"/>
    </location>
</feature>
<dbReference type="SUPFAM" id="SSF56112">
    <property type="entry name" value="Protein kinase-like (PK-like)"/>
    <property type="match status" value="1"/>
</dbReference>
<feature type="compositionally biased region" description="Polar residues" evidence="15">
    <location>
        <begin position="303"/>
        <end position="316"/>
    </location>
</feature>
<evidence type="ECO:0000256" key="5">
    <source>
        <dbReference type="ARBA" id="ARBA00022679"/>
    </source>
</evidence>
<name>A0A4U5TZS3_COLLU</name>